<dbReference type="KEGG" id="hmg:100209980"/>
<dbReference type="CDD" id="cd00084">
    <property type="entry name" value="HMG-box_SF"/>
    <property type="match status" value="1"/>
</dbReference>
<organism evidence="3">
    <name type="scientific">Hydra vulgaris</name>
    <name type="common">Hydra</name>
    <name type="synonym">Hydra attenuata</name>
    <dbReference type="NCBI Taxonomy" id="6087"/>
    <lineage>
        <taxon>Eukaryota</taxon>
        <taxon>Metazoa</taxon>
        <taxon>Cnidaria</taxon>
        <taxon>Hydrozoa</taxon>
        <taxon>Hydroidolina</taxon>
        <taxon>Anthoathecata</taxon>
        <taxon>Aplanulata</taxon>
        <taxon>Hydridae</taxon>
        <taxon>Hydra</taxon>
    </lineage>
</organism>
<evidence type="ECO:0000259" key="2">
    <source>
        <dbReference type="SMART" id="SM00731"/>
    </source>
</evidence>
<dbReference type="PANTHER" id="PTHR23099:SF0">
    <property type="entry name" value="GERM CELL NUCLEAR ACIDIC PROTEIN"/>
    <property type="match status" value="1"/>
</dbReference>
<reference evidence="3" key="1">
    <citation type="journal article" date="2013" name="Genome Biol. Evol.">
        <title>Punctuated emergences of genetic and phenotypic innovations in eumetazoan, bilaterian, euteleostome, and hominidae ancestors.</title>
        <authorList>
            <person name="Wenger Y."/>
            <person name="Galliot B."/>
        </authorList>
    </citation>
    <scope>NUCLEOTIDE SEQUENCE</scope>
    <source>
        <tissue evidence="3">Whole animals</tissue>
    </source>
</reference>
<name>T2M7F9_HYDVU</name>
<proteinExistence type="evidence at transcript level"/>
<dbReference type="Pfam" id="PF10263">
    <property type="entry name" value="SprT-like"/>
    <property type="match status" value="1"/>
</dbReference>
<accession>T2M7F9</accession>
<dbReference type="EMBL" id="HAAD01001665">
    <property type="protein sequence ID" value="CDG67897.1"/>
    <property type="molecule type" value="mRNA"/>
</dbReference>
<dbReference type="GO" id="GO:0005634">
    <property type="term" value="C:nucleus"/>
    <property type="evidence" value="ECO:0007669"/>
    <property type="project" value="TreeGrafter"/>
</dbReference>
<dbReference type="PANTHER" id="PTHR23099">
    <property type="entry name" value="TRANSCRIPTIONAL REGULATOR"/>
    <property type="match status" value="1"/>
</dbReference>
<dbReference type="SMART" id="SM00731">
    <property type="entry name" value="SprT"/>
    <property type="match status" value="1"/>
</dbReference>
<feature type="domain" description="SprT-like" evidence="2">
    <location>
        <begin position="379"/>
        <end position="533"/>
    </location>
</feature>
<dbReference type="GeneID" id="100209980"/>
<feature type="compositionally biased region" description="Low complexity" evidence="1">
    <location>
        <begin position="211"/>
        <end position="224"/>
    </location>
</feature>
<dbReference type="InterPro" id="IPR006640">
    <property type="entry name" value="SprT-like_domain"/>
</dbReference>
<feature type="compositionally biased region" description="Basic and acidic residues" evidence="1">
    <location>
        <begin position="225"/>
        <end position="246"/>
    </location>
</feature>
<feature type="compositionally biased region" description="Basic and acidic residues" evidence="1">
    <location>
        <begin position="194"/>
        <end position="204"/>
    </location>
</feature>
<sequence length="587" mass="66996">MEHDVRQILIEFSQKLNFENVNDFINTAEEIKEMHITMDCFDCKASQNIFLSLKTHPINLEDEYGKGDVVNVKNDFEKVDFINAKNEPGKAHSIYAAGKLEEKHSSLDSTLSEKSCFESKANYINISDVSENSICSSSPAKITQNQSFSFPKFVLSSESDEEEIVIIRKKKRKSVCVRKHKISSESSQCSSDEDYIKKDNKNTDENDNSDSETQSSQSINSDSSVETKKNSKIFNEKHDSKQKTDDFESESDFDMFINQSELSSKNKSNSLFVPVKHDYNHSELELIDSDYDDDTSVFEINSPSLINTSSFVNKVSPKLKPVYNICFETPKQTTVPQKKVNSVFKTPKSAVKNVFNQYAIKSVPGTPAYKREFCKVRDQYVSELFTLFNKTVFDNKLPADLPITWNKRMTKTAGFCYYKSSMGVRCSSIELSDKVVDSTDRVRDTLIHELCHAAVWLIDGMKGGHGPRWKYWANKSNRVHSDIPVISRCHQYDINYKYIYKCEGCGVEVGRHSKSVDSNRHTCIRCDGNFILTNSSSTNKRTPNAYANFLKSNFAIVKKNNPLLSHKDLMLKIAEDFHNIKLNNKEN</sequence>
<dbReference type="GO" id="GO:0006974">
    <property type="term" value="P:DNA damage response"/>
    <property type="evidence" value="ECO:0007669"/>
    <property type="project" value="UniProtKB-ARBA"/>
</dbReference>
<evidence type="ECO:0000256" key="1">
    <source>
        <dbReference type="SAM" id="MobiDB-lite"/>
    </source>
</evidence>
<evidence type="ECO:0000313" key="3">
    <source>
        <dbReference type="EMBL" id="CDG67897.1"/>
    </source>
</evidence>
<feature type="region of interest" description="Disordered" evidence="1">
    <location>
        <begin position="188"/>
        <end position="247"/>
    </location>
</feature>
<protein>
    <submittedName>
        <fullName evidence="3">Acidic repeat-containing protein</fullName>
    </submittedName>
</protein>
<dbReference type="OrthoDB" id="20772at2759"/>
<gene>
    <name evidence="3" type="primary">ACRC</name>
</gene>
<dbReference type="AlphaFoldDB" id="T2M7F9"/>